<dbReference type="RefSeq" id="WP_077862167.1">
    <property type="nucleotide sequence ID" value="NZ_CP040408.1"/>
</dbReference>
<organism evidence="3 4">
    <name type="scientific">Dolosigranulum pigrum</name>
    <dbReference type="NCBI Taxonomy" id="29394"/>
    <lineage>
        <taxon>Bacteria</taxon>
        <taxon>Bacillati</taxon>
        <taxon>Bacillota</taxon>
        <taxon>Bacilli</taxon>
        <taxon>Lactobacillales</taxon>
        <taxon>Carnobacteriaceae</taxon>
        <taxon>Dolosigranulum</taxon>
    </lineage>
</organism>
<dbReference type="PANTHER" id="PTHR34475">
    <property type="match status" value="1"/>
</dbReference>
<protein>
    <recommendedName>
        <fullName evidence="5">Helix-turn-helix domain-containing protein</fullName>
    </recommendedName>
</protein>
<evidence type="ECO:0000313" key="4">
    <source>
        <dbReference type="Proteomes" id="UP000190409"/>
    </source>
</evidence>
<feature type="transmembrane region" description="Helical" evidence="2">
    <location>
        <begin position="109"/>
        <end position="128"/>
    </location>
</feature>
<proteinExistence type="predicted"/>
<accession>A0A1S8KLI5</accession>
<evidence type="ECO:0000256" key="1">
    <source>
        <dbReference type="SAM" id="MobiDB-lite"/>
    </source>
</evidence>
<evidence type="ECO:0000256" key="2">
    <source>
        <dbReference type="SAM" id="Phobius"/>
    </source>
</evidence>
<gene>
    <name evidence="3" type="ORF">BWX42_01330</name>
</gene>
<evidence type="ECO:0000313" key="3">
    <source>
        <dbReference type="EMBL" id="OOL80608.1"/>
    </source>
</evidence>
<dbReference type="GO" id="GO:0003677">
    <property type="term" value="F:DNA binding"/>
    <property type="evidence" value="ECO:0007669"/>
    <property type="project" value="InterPro"/>
</dbReference>
<dbReference type="Pfam" id="PF13413">
    <property type="entry name" value="HTH_25"/>
    <property type="match status" value="1"/>
</dbReference>
<dbReference type="Proteomes" id="UP000190409">
    <property type="component" value="Unassembled WGS sequence"/>
</dbReference>
<name>A0A1S8KLI5_9LACT</name>
<keyword evidence="2" id="KW-0472">Membrane</keyword>
<evidence type="ECO:0008006" key="5">
    <source>
        <dbReference type="Google" id="ProtNLM"/>
    </source>
</evidence>
<dbReference type="PANTHER" id="PTHR34475:SF1">
    <property type="entry name" value="CYTOSKELETON PROTEIN RODZ"/>
    <property type="match status" value="1"/>
</dbReference>
<keyword evidence="2" id="KW-1133">Transmembrane helix</keyword>
<dbReference type="InterPro" id="IPR010982">
    <property type="entry name" value="Lambda_DNA-bd_dom_sf"/>
</dbReference>
<dbReference type="SUPFAM" id="SSF47413">
    <property type="entry name" value="lambda repressor-like DNA-binding domains"/>
    <property type="match status" value="1"/>
</dbReference>
<feature type="region of interest" description="Disordered" evidence="1">
    <location>
        <begin position="72"/>
        <end position="92"/>
    </location>
</feature>
<reference evidence="3 4" key="1">
    <citation type="submission" date="2017-01" db="EMBL/GenBank/DDBJ databases">
        <title>Complete Genome Sequence of Dolosigranulum pigrum isolated from a Patient with interstitial lung disease.</title>
        <authorList>
            <person name="Mukhopadhyay R."/>
            <person name="Joaquin J."/>
            <person name="Hogue R."/>
            <person name="Fitzgerald S."/>
            <person name="Jospin G."/>
            <person name="Eisen J.A."/>
            <person name="Chaturvedi V."/>
        </authorList>
    </citation>
    <scope>NUCLEOTIDE SEQUENCE [LARGE SCALE GENOMIC DNA]</scope>
    <source>
        <strain evidence="3 4">15S00348</strain>
    </source>
</reference>
<dbReference type="EMBL" id="MUYF01000003">
    <property type="protein sequence ID" value="OOL80608.1"/>
    <property type="molecule type" value="Genomic_DNA"/>
</dbReference>
<keyword evidence="2" id="KW-0812">Transmembrane</keyword>
<comment type="caution">
    <text evidence="3">The sequence shown here is derived from an EMBL/GenBank/DDBJ whole genome shotgun (WGS) entry which is preliminary data.</text>
</comment>
<sequence length="280" mass="31584">MFDIGQKLKDARIRKGYSITDISKQTKIQERYLIAIEEGNLDILPDAFYARTFIKQYAEMVDFDSAQIVREFDEKTDEQEPKPKQKRTITHKSIKDSSSGTWATIKESLPLILLSCFILAIVVVVYVAGRNLSREAEEAYIQNKQEETRYIEDAVIEDVAEEEATDYPQTIELADEEGTAIVYTVAGEHPEPQRLVINVVGEEAYAVIYVDGQPQELDSGESLEAEFSNDVSEVTVEVGGSEKTTVRLNEQTVTLPDELVAYEGFVLTLQFEHEADRGVE</sequence>
<feature type="compositionally biased region" description="Basic and acidic residues" evidence="1">
    <location>
        <begin position="72"/>
        <end position="83"/>
    </location>
</feature>
<dbReference type="InterPro" id="IPR050400">
    <property type="entry name" value="Bact_Cytoskel_RodZ"/>
</dbReference>
<dbReference type="AlphaFoldDB" id="A0A1S8KLI5"/>
<dbReference type="Gene3D" id="1.10.260.40">
    <property type="entry name" value="lambda repressor-like DNA-binding domains"/>
    <property type="match status" value="1"/>
</dbReference>